<gene>
    <name evidence="1" type="ORF">G3I32_08650</name>
</gene>
<name>A0A7K3PGD7_9ACTN</name>
<feature type="non-terminal residue" evidence="1">
    <location>
        <position position="1"/>
    </location>
</feature>
<dbReference type="Proteomes" id="UP000470446">
    <property type="component" value="Unassembled WGS sequence"/>
</dbReference>
<organism evidence="1 2">
    <name type="scientific">Streptomyces coelicoflavus</name>
    <dbReference type="NCBI Taxonomy" id="285562"/>
    <lineage>
        <taxon>Bacteria</taxon>
        <taxon>Bacillati</taxon>
        <taxon>Actinomycetota</taxon>
        <taxon>Actinomycetes</taxon>
        <taxon>Kitasatosporales</taxon>
        <taxon>Streptomycetaceae</taxon>
        <taxon>Streptomyces</taxon>
    </lineage>
</organism>
<evidence type="ECO:0000313" key="2">
    <source>
        <dbReference type="Proteomes" id="UP000470446"/>
    </source>
</evidence>
<sequence length="61" mass="6285">RLLAERLALVLQGALLVRYAPPEVADAFCASRLGGDGGAAFGTLPPTLDLAAVVERARPVV</sequence>
<evidence type="ECO:0000313" key="1">
    <source>
        <dbReference type="EMBL" id="NEB08943.1"/>
    </source>
</evidence>
<protein>
    <submittedName>
        <fullName evidence="1">DNA alkylation response protein</fullName>
    </submittedName>
</protein>
<accession>A0A7K3PGD7</accession>
<reference evidence="1 2" key="1">
    <citation type="submission" date="2020-01" db="EMBL/GenBank/DDBJ databases">
        <title>Insect and environment-associated Actinomycetes.</title>
        <authorList>
            <person name="Currrie C."/>
            <person name="Chevrette M."/>
            <person name="Carlson C."/>
            <person name="Stubbendieck R."/>
            <person name="Wendt-Pienkowski E."/>
        </authorList>
    </citation>
    <scope>NUCLEOTIDE SEQUENCE [LARGE SCALE GENOMIC DNA]</scope>
    <source>
        <strain evidence="1 2">SID14163</strain>
    </source>
</reference>
<dbReference type="AlphaFoldDB" id="A0A7K3PGD7"/>
<comment type="caution">
    <text evidence="1">The sequence shown here is derived from an EMBL/GenBank/DDBJ whole genome shotgun (WGS) entry which is preliminary data.</text>
</comment>
<dbReference type="EMBL" id="JAAGMA010000216">
    <property type="protein sequence ID" value="NEB08943.1"/>
    <property type="molecule type" value="Genomic_DNA"/>
</dbReference>
<proteinExistence type="predicted"/>